<protein>
    <submittedName>
        <fullName evidence="1">Uncharacterized protein</fullName>
    </submittedName>
</protein>
<accession>A0A927CPJ9</accession>
<dbReference type="EMBL" id="JACXIY010000017">
    <property type="protein sequence ID" value="MBD2869916.1"/>
    <property type="molecule type" value="Genomic_DNA"/>
</dbReference>
<evidence type="ECO:0000313" key="2">
    <source>
        <dbReference type="Proteomes" id="UP000632125"/>
    </source>
</evidence>
<keyword evidence="2" id="KW-1185">Reference proteome</keyword>
<dbReference type="AlphaFoldDB" id="A0A927CPJ9"/>
<name>A0A927CPJ9_9BACL</name>
<dbReference type="RefSeq" id="WP_190862415.1">
    <property type="nucleotide sequence ID" value="NZ_JACXIY010000017.1"/>
</dbReference>
<gene>
    <name evidence="1" type="ORF">IDH41_15100</name>
</gene>
<proteinExistence type="predicted"/>
<dbReference type="Proteomes" id="UP000632125">
    <property type="component" value="Unassembled WGS sequence"/>
</dbReference>
<reference evidence="1" key="1">
    <citation type="submission" date="2020-09" db="EMBL/GenBank/DDBJ databases">
        <title>A novel bacterium of genus Paenibacillus, isolated from South China Sea.</title>
        <authorList>
            <person name="Huang H."/>
            <person name="Mo K."/>
            <person name="Hu Y."/>
        </authorList>
    </citation>
    <scope>NUCLEOTIDE SEQUENCE</scope>
    <source>
        <strain evidence="1">IB182493</strain>
    </source>
</reference>
<evidence type="ECO:0000313" key="1">
    <source>
        <dbReference type="EMBL" id="MBD2869916.1"/>
    </source>
</evidence>
<sequence length="173" mass="20193">MSDIAQKVPFGFEPEADIRKGTIIFYDSFEHISGRELDMAASITRERSFAKLVLYPLHEQTVKRMSKEPVSALYKREDKLFEWKKEQGGADIVIERLEAKRKKYTPIDAALRHLTESYPLPAFLLLTGETANQFASYSSFEEWIGKIRLILLEEPNPLHPRLERNRHRWESVT</sequence>
<comment type="caution">
    <text evidence="1">The sequence shown here is derived from an EMBL/GenBank/DDBJ whole genome shotgun (WGS) entry which is preliminary data.</text>
</comment>
<organism evidence="1 2">
    <name type="scientific">Paenibacillus arenilitoris</name>
    <dbReference type="NCBI Taxonomy" id="2772299"/>
    <lineage>
        <taxon>Bacteria</taxon>
        <taxon>Bacillati</taxon>
        <taxon>Bacillota</taxon>
        <taxon>Bacilli</taxon>
        <taxon>Bacillales</taxon>
        <taxon>Paenibacillaceae</taxon>
        <taxon>Paenibacillus</taxon>
    </lineage>
</organism>